<dbReference type="GO" id="GO:0048046">
    <property type="term" value="C:apoplast"/>
    <property type="evidence" value="ECO:0007669"/>
    <property type="project" value="TreeGrafter"/>
</dbReference>
<accession>A0A699ZX36</accession>
<protein>
    <submittedName>
        <fullName evidence="1">Glycine cleavage system P protein</fullName>
    </submittedName>
</protein>
<dbReference type="GO" id="GO:0005960">
    <property type="term" value="C:glycine cleavage complex"/>
    <property type="evidence" value="ECO:0007669"/>
    <property type="project" value="TreeGrafter"/>
</dbReference>
<proteinExistence type="predicted"/>
<dbReference type="InterPro" id="IPR015424">
    <property type="entry name" value="PyrdxlP-dep_Trfase"/>
</dbReference>
<dbReference type="GO" id="GO:0019464">
    <property type="term" value="P:glycine decarboxylation via glycine cleavage system"/>
    <property type="evidence" value="ECO:0007669"/>
    <property type="project" value="TreeGrafter"/>
</dbReference>
<comment type="caution">
    <text evidence="1">The sequence shown here is derived from an EMBL/GenBank/DDBJ whole genome shotgun (WGS) entry which is preliminary data.</text>
</comment>
<dbReference type="GO" id="GO:0005739">
    <property type="term" value="C:mitochondrion"/>
    <property type="evidence" value="ECO:0007669"/>
    <property type="project" value="TreeGrafter"/>
</dbReference>
<evidence type="ECO:0000313" key="1">
    <source>
        <dbReference type="EMBL" id="GFH23234.1"/>
    </source>
</evidence>
<dbReference type="SUPFAM" id="SSF53383">
    <property type="entry name" value="PLP-dependent transferases"/>
    <property type="match status" value="1"/>
</dbReference>
<dbReference type="Proteomes" id="UP000485058">
    <property type="component" value="Unassembled WGS sequence"/>
</dbReference>
<sequence>GVAAGVGPFQRTSPFLQQPIFNSYHNEHDMLRYLKRLENKDLSLAHSMIPLGSCTMKLNATSEMMPITWPELANLHPFVPQVWLAR</sequence>
<dbReference type="EMBL" id="BLLF01002223">
    <property type="protein sequence ID" value="GFH23234.1"/>
    <property type="molecule type" value="Genomic_DNA"/>
</dbReference>
<dbReference type="PANTHER" id="PTHR11773">
    <property type="entry name" value="GLYCINE DEHYDROGENASE, DECARBOXYLATING"/>
    <property type="match status" value="1"/>
</dbReference>
<dbReference type="AlphaFoldDB" id="A0A699ZX36"/>
<name>A0A699ZX36_HAELA</name>
<organism evidence="1 2">
    <name type="scientific">Haematococcus lacustris</name>
    <name type="common">Green alga</name>
    <name type="synonym">Haematococcus pluvialis</name>
    <dbReference type="NCBI Taxonomy" id="44745"/>
    <lineage>
        <taxon>Eukaryota</taxon>
        <taxon>Viridiplantae</taxon>
        <taxon>Chlorophyta</taxon>
        <taxon>core chlorophytes</taxon>
        <taxon>Chlorophyceae</taxon>
        <taxon>CS clade</taxon>
        <taxon>Chlamydomonadales</taxon>
        <taxon>Haematococcaceae</taxon>
        <taxon>Haematococcus</taxon>
    </lineage>
</organism>
<evidence type="ECO:0000313" key="2">
    <source>
        <dbReference type="Proteomes" id="UP000485058"/>
    </source>
</evidence>
<keyword evidence="2" id="KW-1185">Reference proteome</keyword>
<dbReference type="GO" id="GO:0016594">
    <property type="term" value="F:glycine binding"/>
    <property type="evidence" value="ECO:0007669"/>
    <property type="project" value="TreeGrafter"/>
</dbReference>
<gene>
    <name evidence="1" type="ORF">HaLaN_20819</name>
</gene>
<dbReference type="GO" id="GO:0009941">
    <property type="term" value="C:chloroplast envelope"/>
    <property type="evidence" value="ECO:0007669"/>
    <property type="project" value="TreeGrafter"/>
</dbReference>
<dbReference type="GO" id="GO:0004375">
    <property type="term" value="F:glycine dehydrogenase (decarboxylating) activity"/>
    <property type="evidence" value="ECO:0007669"/>
    <property type="project" value="InterPro"/>
</dbReference>
<dbReference type="GO" id="GO:0030170">
    <property type="term" value="F:pyridoxal phosphate binding"/>
    <property type="evidence" value="ECO:0007669"/>
    <property type="project" value="TreeGrafter"/>
</dbReference>
<feature type="non-terminal residue" evidence="1">
    <location>
        <position position="1"/>
    </location>
</feature>
<dbReference type="InterPro" id="IPR020581">
    <property type="entry name" value="GDC_P"/>
</dbReference>
<reference evidence="1 2" key="1">
    <citation type="submission" date="2020-02" db="EMBL/GenBank/DDBJ databases">
        <title>Draft genome sequence of Haematococcus lacustris strain NIES-144.</title>
        <authorList>
            <person name="Morimoto D."/>
            <person name="Nakagawa S."/>
            <person name="Yoshida T."/>
            <person name="Sawayama S."/>
        </authorList>
    </citation>
    <scope>NUCLEOTIDE SEQUENCE [LARGE SCALE GENOMIC DNA]</scope>
    <source>
        <strain evidence="1 2">NIES-144</strain>
    </source>
</reference>
<dbReference type="PANTHER" id="PTHR11773:SF1">
    <property type="entry name" value="GLYCINE DEHYDROGENASE (DECARBOXYLATING), MITOCHONDRIAL"/>
    <property type="match status" value="1"/>
</dbReference>